<reference evidence="2 3" key="1">
    <citation type="submission" date="2016-01" db="EMBL/GenBank/DDBJ databases">
        <title>Genome Sequences of Twelve Sporeforming Bacillus Species Isolated from Foods.</title>
        <authorList>
            <person name="Berendsen E.M."/>
            <person name="Wells-Bennik M.H."/>
            <person name="Krawcyk A.O."/>
            <person name="De Jong A."/>
            <person name="Holsappel S."/>
            <person name="Eijlander R.T."/>
            <person name="Kuipers O.P."/>
        </authorList>
    </citation>
    <scope>NUCLEOTIDE SEQUENCE [LARGE SCALE GENOMIC DNA]</scope>
    <source>
        <strain evidence="2 3">B4102</strain>
    </source>
</reference>
<dbReference type="PANTHER" id="PTHR21064:SF6">
    <property type="entry name" value="AMINOGLYCOSIDE PHOSPHOTRANSFERASE DOMAIN-CONTAINING PROTEIN"/>
    <property type="match status" value="1"/>
</dbReference>
<keyword evidence="3" id="KW-1185">Reference proteome</keyword>
<comment type="caution">
    <text evidence="2">The sequence shown here is derived from an EMBL/GenBank/DDBJ whole genome shotgun (WGS) entry which is preliminary data.</text>
</comment>
<comment type="similarity">
    <text evidence="1">Belongs to the pseudomonas-type ThrB family.</text>
</comment>
<dbReference type="InterPro" id="IPR002575">
    <property type="entry name" value="Aminoglycoside_PTrfase"/>
</dbReference>
<dbReference type="PANTHER" id="PTHR21064">
    <property type="entry name" value="AMINOGLYCOSIDE PHOSPHOTRANSFERASE DOMAIN-CONTAINING PROTEIN-RELATED"/>
    <property type="match status" value="1"/>
</dbReference>
<dbReference type="SUPFAM" id="SSF56112">
    <property type="entry name" value="Protein kinase-like (PK-like)"/>
    <property type="match status" value="1"/>
</dbReference>
<evidence type="ECO:0000256" key="1">
    <source>
        <dbReference type="ARBA" id="ARBA00038240"/>
    </source>
</evidence>
<dbReference type="Pfam" id="PF01636">
    <property type="entry name" value="APH"/>
    <property type="match status" value="1"/>
</dbReference>
<dbReference type="STRING" id="46224.B4102_1904"/>
<protein>
    <submittedName>
        <fullName evidence="2">Homoserine kinase</fullName>
        <ecNumber evidence="2">2.7.1.39</ecNumber>
    </submittedName>
</protein>
<dbReference type="RefSeq" id="WP_066228291.1">
    <property type="nucleotide sequence ID" value="NZ_JALKTV010000013.1"/>
</dbReference>
<evidence type="ECO:0000313" key="3">
    <source>
        <dbReference type="Proteomes" id="UP000075666"/>
    </source>
</evidence>
<dbReference type="GO" id="GO:0009088">
    <property type="term" value="P:threonine biosynthetic process"/>
    <property type="evidence" value="ECO:0007669"/>
    <property type="project" value="TreeGrafter"/>
</dbReference>
<dbReference type="AlphaFoldDB" id="A0A150LC10"/>
<dbReference type="OrthoDB" id="4030632at2"/>
<dbReference type="GeneID" id="62496994"/>
<dbReference type="EC" id="2.7.1.39" evidence="2"/>
<dbReference type="Proteomes" id="UP000075666">
    <property type="component" value="Unassembled WGS sequence"/>
</dbReference>
<dbReference type="InterPro" id="IPR011009">
    <property type="entry name" value="Kinase-like_dom_sf"/>
</dbReference>
<dbReference type="EMBL" id="LQYN01000024">
    <property type="protein sequence ID" value="KYD09506.1"/>
    <property type="molecule type" value="Genomic_DNA"/>
</dbReference>
<evidence type="ECO:0000313" key="2">
    <source>
        <dbReference type="EMBL" id="KYD09506.1"/>
    </source>
</evidence>
<gene>
    <name evidence="2" type="ORF">B4102_1904</name>
</gene>
<accession>A0A150LC10</accession>
<organism evidence="2 3">
    <name type="scientific">Heyndrickxia sporothermodurans</name>
    <dbReference type="NCBI Taxonomy" id="46224"/>
    <lineage>
        <taxon>Bacteria</taxon>
        <taxon>Bacillati</taxon>
        <taxon>Bacillota</taxon>
        <taxon>Bacilli</taxon>
        <taxon>Bacillales</taxon>
        <taxon>Bacillaceae</taxon>
        <taxon>Heyndrickxia</taxon>
    </lineage>
</organism>
<name>A0A150LC10_9BACI</name>
<sequence length="330" mass="39257">MEQFVENLFTQDVIENILNRFNLDHSYKKLGDFENYVFEVYELGKPKILRITHSSHRSKQELESELDWIQYLNRCGISIPNVLLSPDEKTVEEFTVENSSFFASLFEKASGDPITLDDSIFNEKLFYKWGKMIGKMHRHTKEYQPSEGIVPRQHWDSADLLDFEKYYSNEELLEHTRNVVGKIQQLAKSKDNYGLIHSDIHQGNFFYDGNTIHVFDFDDASYHYFASDIAIPLYYATNSKHFYSTRDERNRFAKKFLTAFLDGYEEENKFFSDWIEMIPLFLQLRDSELYAVFNKKVAPEERNDRVKHWMKEIKQRMEENVAIVDIDFLT</sequence>
<keyword evidence="2" id="KW-0418">Kinase</keyword>
<keyword evidence="2" id="KW-0808">Transferase</keyword>
<dbReference type="InterPro" id="IPR050249">
    <property type="entry name" value="Pseudomonas-type_ThrB"/>
</dbReference>
<dbReference type="Gene3D" id="3.90.1200.10">
    <property type="match status" value="1"/>
</dbReference>
<proteinExistence type="inferred from homology"/>
<dbReference type="GO" id="GO:0004413">
    <property type="term" value="F:homoserine kinase activity"/>
    <property type="evidence" value="ECO:0007669"/>
    <property type="project" value="UniProtKB-EC"/>
</dbReference>
<dbReference type="Gene3D" id="3.30.200.20">
    <property type="entry name" value="Phosphorylase Kinase, domain 1"/>
    <property type="match status" value="1"/>
</dbReference>
<dbReference type="PATRIC" id="fig|46224.3.peg.1579"/>